<protein>
    <submittedName>
        <fullName evidence="3">Secreted protein</fullName>
    </submittedName>
</protein>
<dbReference type="KEGG" id="mlr:MELLADRAFT_87281"/>
<feature type="coiled-coil region" evidence="1">
    <location>
        <begin position="158"/>
        <end position="190"/>
    </location>
</feature>
<feature type="signal peptide" evidence="2">
    <location>
        <begin position="1"/>
        <end position="19"/>
    </location>
</feature>
<dbReference type="AlphaFoldDB" id="F4RMN4"/>
<keyword evidence="1" id="KW-0175">Coiled coil</keyword>
<dbReference type="OrthoDB" id="10356663at2759"/>
<proteinExistence type="predicted"/>
<dbReference type="Proteomes" id="UP000001072">
    <property type="component" value="Unassembled WGS sequence"/>
</dbReference>
<keyword evidence="4" id="KW-1185">Reference proteome</keyword>
<dbReference type="HOGENOM" id="CLU_842191_0_0_1"/>
<evidence type="ECO:0000313" key="3">
    <source>
        <dbReference type="EMBL" id="EGG06352.1"/>
    </source>
</evidence>
<keyword evidence="2" id="KW-0732">Signal</keyword>
<organism evidence="4">
    <name type="scientific">Melampsora larici-populina (strain 98AG31 / pathotype 3-4-7)</name>
    <name type="common">Poplar leaf rust fungus</name>
    <dbReference type="NCBI Taxonomy" id="747676"/>
    <lineage>
        <taxon>Eukaryota</taxon>
        <taxon>Fungi</taxon>
        <taxon>Dikarya</taxon>
        <taxon>Basidiomycota</taxon>
        <taxon>Pucciniomycotina</taxon>
        <taxon>Pucciniomycetes</taxon>
        <taxon>Pucciniales</taxon>
        <taxon>Melampsoraceae</taxon>
        <taxon>Melampsora</taxon>
    </lineage>
</organism>
<gene>
    <name evidence="3" type="ORF">MELLADRAFT_87281</name>
</gene>
<dbReference type="GeneID" id="18934453"/>
<sequence>MQISILLCMFLMLKSRVLGYPALGEIVRGSENAKDLQAAGEISNIATHGRPGLQSENAFHPITSTAPDGTRELGSLFGGRPAQGSTSKDASIVHNSGFVTDKNPTDIFAHKPSPPYVPPTHKDPITGESLQTILNPDAIEKLEPEALLEYISNFNPDVKAARDALRAADLQVEKAENELFKDAISQYKRNTEPRSKATLAQLFKEYDEAKIPASAKKIIEQIKRDFKPVVPAGTTDEQLTKLAMKQFAKDQHVSFRNLKLDTETAEEARHRALELARLRKQSGYPTAKIESSIKDFLPKVDYQLPWKQPALPNPRAGKSPSLTRRIHYFFARFHPSI</sequence>
<name>F4RMN4_MELLP</name>
<dbReference type="EMBL" id="GL883109">
    <property type="protein sequence ID" value="EGG06352.1"/>
    <property type="molecule type" value="Genomic_DNA"/>
</dbReference>
<evidence type="ECO:0000313" key="4">
    <source>
        <dbReference type="Proteomes" id="UP000001072"/>
    </source>
</evidence>
<dbReference type="InParanoid" id="F4RMN4"/>
<feature type="chain" id="PRO_5003315278" evidence="2">
    <location>
        <begin position="20"/>
        <end position="337"/>
    </location>
</feature>
<reference evidence="4" key="1">
    <citation type="journal article" date="2011" name="Proc. Natl. Acad. Sci. U.S.A.">
        <title>Obligate biotrophy features unraveled by the genomic analysis of rust fungi.</title>
        <authorList>
            <person name="Duplessis S."/>
            <person name="Cuomo C.A."/>
            <person name="Lin Y.-C."/>
            <person name="Aerts A."/>
            <person name="Tisserant E."/>
            <person name="Veneault-Fourrey C."/>
            <person name="Joly D.L."/>
            <person name="Hacquard S."/>
            <person name="Amselem J."/>
            <person name="Cantarel B.L."/>
            <person name="Chiu R."/>
            <person name="Coutinho P.M."/>
            <person name="Feau N."/>
            <person name="Field M."/>
            <person name="Frey P."/>
            <person name="Gelhaye E."/>
            <person name="Goldberg J."/>
            <person name="Grabherr M.G."/>
            <person name="Kodira C.D."/>
            <person name="Kohler A."/>
            <person name="Kuees U."/>
            <person name="Lindquist E.A."/>
            <person name="Lucas S.M."/>
            <person name="Mago R."/>
            <person name="Mauceli E."/>
            <person name="Morin E."/>
            <person name="Murat C."/>
            <person name="Pangilinan J.L."/>
            <person name="Park R."/>
            <person name="Pearson M."/>
            <person name="Quesneville H."/>
            <person name="Rouhier N."/>
            <person name="Sakthikumar S."/>
            <person name="Salamov A.A."/>
            <person name="Schmutz J."/>
            <person name="Selles B."/>
            <person name="Shapiro H."/>
            <person name="Tanguay P."/>
            <person name="Tuskan G.A."/>
            <person name="Henrissat B."/>
            <person name="Van de Peer Y."/>
            <person name="Rouze P."/>
            <person name="Ellis J.G."/>
            <person name="Dodds P.N."/>
            <person name="Schein J.E."/>
            <person name="Zhong S."/>
            <person name="Hamelin R.C."/>
            <person name="Grigoriev I.V."/>
            <person name="Szabo L.J."/>
            <person name="Martin F."/>
        </authorList>
    </citation>
    <scope>NUCLEOTIDE SEQUENCE [LARGE SCALE GENOMIC DNA]</scope>
    <source>
        <strain evidence="4">98AG31 / pathotype 3-4-7</strain>
    </source>
</reference>
<evidence type="ECO:0000256" key="1">
    <source>
        <dbReference type="SAM" id="Coils"/>
    </source>
</evidence>
<evidence type="ECO:0000256" key="2">
    <source>
        <dbReference type="SAM" id="SignalP"/>
    </source>
</evidence>
<dbReference type="RefSeq" id="XP_007410590.1">
    <property type="nucleotide sequence ID" value="XM_007410528.1"/>
</dbReference>
<accession>F4RMN4</accession>
<dbReference type="VEuPathDB" id="FungiDB:MELLADRAFT_87281"/>